<gene>
    <name evidence="2" type="ORF">CAL65_22470</name>
</gene>
<keyword evidence="3" id="KW-1185">Reference proteome</keyword>
<keyword evidence="1" id="KW-0732">Signal</keyword>
<reference evidence="3" key="1">
    <citation type="submission" date="2017-05" db="EMBL/GenBank/DDBJ databases">
        <authorList>
            <person name="Sharma S."/>
            <person name="Sidhu C."/>
            <person name="Pinnaka A.K."/>
        </authorList>
    </citation>
    <scope>NUCLEOTIDE SEQUENCE [LARGE SCALE GENOMIC DNA]</scope>
    <source>
        <strain evidence="3">AK93</strain>
    </source>
</reference>
<protein>
    <recommendedName>
        <fullName evidence="4">Lipoprotein</fullName>
    </recommendedName>
</protein>
<evidence type="ECO:0008006" key="4">
    <source>
        <dbReference type="Google" id="ProtNLM"/>
    </source>
</evidence>
<feature type="signal peptide" evidence="1">
    <location>
        <begin position="1"/>
        <end position="25"/>
    </location>
</feature>
<dbReference type="RefSeq" id="WP_116348627.1">
    <property type="nucleotide sequence ID" value="NZ_NFZW01000054.1"/>
</dbReference>
<dbReference type="AlphaFoldDB" id="A0A3E0WH70"/>
<evidence type="ECO:0000256" key="1">
    <source>
        <dbReference type="SAM" id="SignalP"/>
    </source>
</evidence>
<proteinExistence type="predicted"/>
<evidence type="ECO:0000313" key="2">
    <source>
        <dbReference type="EMBL" id="RFA31521.1"/>
    </source>
</evidence>
<name>A0A3E0WH70_9GAMM</name>
<dbReference type="Proteomes" id="UP000256763">
    <property type="component" value="Unassembled WGS sequence"/>
</dbReference>
<accession>A0A3E0WH70</accession>
<evidence type="ECO:0000313" key="3">
    <source>
        <dbReference type="Proteomes" id="UP000256763"/>
    </source>
</evidence>
<comment type="caution">
    <text evidence="2">The sequence shown here is derived from an EMBL/GenBank/DDBJ whole genome shotgun (WGS) entry which is preliminary data.</text>
</comment>
<dbReference type="EMBL" id="NFZW01000054">
    <property type="protein sequence ID" value="RFA31521.1"/>
    <property type="molecule type" value="Genomic_DNA"/>
</dbReference>
<feature type="chain" id="PRO_5017819338" description="Lipoprotein" evidence="1">
    <location>
        <begin position="26"/>
        <end position="168"/>
    </location>
</feature>
<sequence length="168" mass="18039">MPALNVWLKRCAVLPLWAVAVAACAGQTAVTFPDIAGQVAIEGVDGGMRWLQAQDAFDKAEHTVTLAEPVEVFGGGEEATSLWSVSKPEAGSTALTMTLPLGQRAYQFSLNAAYQKHECAWSGASNGKRVWSKNGAATITDTWSCGSMGCEYQVVFFEEHHPDLEDLC</sequence>
<organism evidence="2 3">
    <name type="scientific">Alkalilimnicola ehrlichii</name>
    <dbReference type="NCBI Taxonomy" id="351052"/>
    <lineage>
        <taxon>Bacteria</taxon>
        <taxon>Pseudomonadati</taxon>
        <taxon>Pseudomonadota</taxon>
        <taxon>Gammaproteobacteria</taxon>
        <taxon>Chromatiales</taxon>
        <taxon>Ectothiorhodospiraceae</taxon>
        <taxon>Alkalilimnicola</taxon>
    </lineage>
</organism>